<accession>A0ABQ9XYH6</accession>
<gene>
    <name evidence="1" type="ORF">BLNAU_8592</name>
</gene>
<keyword evidence="2" id="KW-1185">Reference proteome</keyword>
<sequence>MLDETCRRDSHLWTLGKLRTTILDELHKNGPDPTVPISLHVPDLVVGEPLLQDMKIGIDCGSSVLVSGIGGSSNRGNASSVSPF</sequence>
<dbReference type="EMBL" id="JARBJD010000055">
    <property type="protein sequence ID" value="KAK2956538.1"/>
    <property type="molecule type" value="Genomic_DNA"/>
</dbReference>
<name>A0ABQ9XYH6_9EUKA</name>
<comment type="caution">
    <text evidence="1">The sequence shown here is derived from an EMBL/GenBank/DDBJ whole genome shotgun (WGS) entry which is preliminary data.</text>
</comment>
<organism evidence="1 2">
    <name type="scientific">Blattamonas nauphoetae</name>
    <dbReference type="NCBI Taxonomy" id="2049346"/>
    <lineage>
        <taxon>Eukaryota</taxon>
        <taxon>Metamonada</taxon>
        <taxon>Preaxostyla</taxon>
        <taxon>Oxymonadida</taxon>
        <taxon>Blattamonas</taxon>
    </lineage>
</organism>
<evidence type="ECO:0000313" key="1">
    <source>
        <dbReference type="EMBL" id="KAK2956538.1"/>
    </source>
</evidence>
<protein>
    <submittedName>
        <fullName evidence="1">Uncharacterized protein</fullName>
    </submittedName>
</protein>
<evidence type="ECO:0000313" key="2">
    <source>
        <dbReference type="Proteomes" id="UP001281761"/>
    </source>
</evidence>
<dbReference type="Proteomes" id="UP001281761">
    <property type="component" value="Unassembled WGS sequence"/>
</dbReference>
<proteinExistence type="predicted"/>
<reference evidence="1 2" key="1">
    <citation type="journal article" date="2022" name="bioRxiv">
        <title>Genomics of Preaxostyla Flagellates Illuminates Evolutionary Transitions and the Path Towards Mitochondrial Loss.</title>
        <authorList>
            <person name="Novak L.V.F."/>
            <person name="Treitli S.C."/>
            <person name="Pyrih J."/>
            <person name="Halakuc P."/>
            <person name="Pipaliya S.V."/>
            <person name="Vacek V."/>
            <person name="Brzon O."/>
            <person name="Soukal P."/>
            <person name="Eme L."/>
            <person name="Dacks J.B."/>
            <person name="Karnkowska A."/>
            <person name="Elias M."/>
            <person name="Hampl V."/>
        </authorList>
    </citation>
    <scope>NUCLEOTIDE SEQUENCE [LARGE SCALE GENOMIC DNA]</scope>
    <source>
        <strain evidence="1">NAU3</strain>
        <tissue evidence="1">Gut</tissue>
    </source>
</reference>